<dbReference type="EMBL" id="QUSK01000013">
    <property type="protein sequence ID" value="RGD76380.1"/>
    <property type="molecule type" value="Genomic_DNA"/>
</dbReference>
<reference evidence="1 2" key="1">
    <citation type="submission" date="2018-08" db="EMBL/GenBank/DDBJ databases">
        <title>A genome reference for cultivated species of the human gut microbiota.</title>
        <authorList>
            <person name="Zou Y."/>
            <person name="Xue W."/>
            <person name="Luo G."/>
        </authorList>
    </citation>
    <scope>NUCLEOTIDE SEQUENCE [LARGE SCALE GENOMIC DNA]</scope>
    <source>
        <strain evidence="1 2">TF08-11</strain>
    </source>
</reference>
<dbReference type="Proteomes" id="UP000260721">
    <property type="component" value="Unassembled WGS sequence"/>
</dbReference>
<protein>
    <submittedName>
        <fullName evidence="1">DUF2441 domain-containing protein</fullName>
    </submittedName>
</protein>
<evidence type="ECO:0000313" key="1">
    <source>
        <dbReference type="EMBL" id="RGD76380.1"/>
    </source>
</evidence>
<dbReference type="Pfam" id="PF10386">
    <property type="entry name" value="DUF2441"/>
    <property type="match status" value="1"/>
</dbReference>
<dbReference type="Gene3D" id="3.20.170.10">
    <property type="entry name" value="ADP-ribosylation domain"/>
    <property type="match status" value="1"/>
</dbReference>
<dbReference type="InterPro" id="IPR018840">
    <property type="entry name" value="DUF2441"/>
</dbReference>
<dbReference type="RefSeq" id="WP_117446318.1">
    <property type="nucleotide sequence ID" value="NZ_QUSK01000013.1"/>
</dbReference>
<organism evidence="1 2">
    <name type="scientific">Faecalicoccus pleomorphus</name>
    <dbReference type="NCBI Taxonomy" id="1323"/>
    <lineage>
        <taxon>Bacteria</taxon>
        <taxon>Bacillati</taxon>
        <taxon>Bacillota</taxon>
        <taxon>Erysipelotrichia</taxon>
        <taxon>Erysipelotrichales</taxon>
        <taxon>Erysipelotrichaceae</taxon>
        <taxon>Faecalicoccus</taxon>
    </lineage>
</organism>
<dbReference type="SUPFAM" id="SSF56399">
    <property type="entry name" value="ADP-ribosylation"/>
    <property type="match status" value="1"/>
</dbReference>
<comment type="caution">
    <text evidence="1">The sequence shown here is derived from an EMBL/GenBank/DDBJ whole genome shotgun (WGS) entry which is preliminary data.</text>
</comment>
<gene>
    <name evidence="1" type="ORF">DXC78_06740</name>
</gene>
<sequence length="197" mass="23024">MKLYHIDRSNQLKENKVIQLNKNFVNSDSEINNFFNSLFPSGISHHGEFYLNDYCTFPPSEICTYYLQHDINEIGIHATECYIELFRKAYYPHLPSRFTSLFALENIEDISLWPELTQSKYRIFEIEYTEKIYKFDASFIKAVVSQINGENNQTQISFCPITVLNEINKYLSGKLSDTPQPEILLPLPVTIGKEIYL</sequence>
<proteinExistence type="predicted"/>
<dbReference type="Gene3D" id="1.10.3800.10">
    <property type="entry name" value="ADP-ribosylation domain"/>
    <property type="match status" value="1"/>
</dbReference>
<name>A0A3E3E476_9FIRM</name>
<dbReference type="AlphaFoldDB" id="A0A3E3E476"/>
<evidence type="ECO:0000313" key="2">
    <source>
        <dbReference type="Proteomes" id="UP000260721"/>
    </source>
</evidence>
<accession>A0A3E3E476</accession>